<dbReference type="InterPro" id="IPR027107">
    <property type="entry name" value="Tuberin/Ral-act_asu"/>
</dbReference>
<name>A0A9P8P6Q8_9ASCO</name>
<comment type="caution">
    <text evidence="3">The sequence shown here is derived from an EMBL/GenBank/DDBJ whole genome shotgun (WGS) entry which is preliminary data.</text>
</comment>
<reference evidence="3" key="1">
    <citation type="journal article" date="2021" name="Open Biol.">
        <title>Shared evolutionary footprints suggest mitochondrial oxidative damage underlies multiple complex I losses in fungi.</title>
        <authorList>
            <person name="Schikora-Tamarit M.A."/>
            <person name="Marcet-Houben M."/>
            <person name="Nosek J."/>
            <person name="Gabaldon T."/>
        </authorList>
    </citation>
    <scope>NUCLEOTIDE SEQUENCE</scope>
    <source>
        <strain evidence="3">CBS6075</strain>
    </source>
</reference>
<dbReference type="GO" id="GO:0033596">
    <property type="term" value="C:TSC1-TSC2 complex"/>
    <property type="evidence" value="ECO:0007669"/>
    <property type="project" value="TreeGrafter"/>
</dbReference>
<dbReference type="AlphaFoldDB" id="A0A9P8P6Q8"/>
<dbReference type="EMBL" id="JAEUBE010000199">
    <property type="protein sequence ID" value="KAH3666833.1"/>
    <property type="molecule type" value="Genomic_DNA"/>
</dbReference>
<dbReference type="Pfam" id="PF11864">
    <property type="entry name" value="DUF3384"/>
    <property type="match status" value="1"/>
</dbReference>
<dbReference type="OrthoDB" id="19311at2759"/>
<dbReference type="SUPFAM" id="SSF111347">
    <property type="entry name" value="Rap/Ran-GAP"/>
    <property type="match status" value="1"/>
</dbReference>
<dbReference type="GeneID" id="70235249"/>
<organism evidence="3 4">
    <name type="scientific">Ogataea philodendri</name>
    <dbReference type="NCBI Taxonomy" id="1378263"/>
    <lineage>
        <taxon>Eukaryota</taxon>
        <taxon>Fungi</taxon>
        <taxon>Dikarya</taxon>
        <taxon>Ascomycota</taxon>
        <taxon>Saccharomycotina</taxon>
        <taxon>Pichiomycetes</taxon>
        <taxon>Pichiales</taxon>
        <taxon>Pichiaceae</taxon>
        <taxon>Ogataea</taxon>
    </lineage>
</organism>
<dbReference type="InterPro" id="IPR000331">
    <property type="entry name" value="Rap/Ran_GAP_dom"/>
</dbReference>
<dbReference type="GO" id="GO:0005634">
    <property type="term" value="C:nucleus"/>
    <property type="evidence" value="ECO:0007669"/>
    <property type="project" value="InterPro"/>
</dbReference>
<evidence type="ECO:0000259" key="2">
    <source>
        <dbReference type="PROSITE" id="PS50085"/>
    </source>
</evidence>
<evidence type="ECO:0000256" key="1">
    <source>
        <dbReference type="ARBA" id="ARBA00022468"/>
    </source>
</evidence>
<reference evidence="3" key="2">
    <citation type="submission" date="2021-01" db="EMBL/GenBank/DDBJ databases">
        <authorList>
            <person name="Schikora-Tamarit M.A."/>
        </authorList>
    </citation>
    <scope>NUCLEOTIDE SEQUENCE</scope>
    <source>
        <strain evidence="3">CBS6075</strain>
    </source>
</reference>
<dbReference type="PROSITE" id="PS50085">
    <property type="entry name" value="RAPGAP"/>
    <property type="match status" value="1"/>
</dbReference>
<evidence type="ECO:0000313" key="4">
    <source>
        <dbReference type="Proteomes" id="UP000769157"/>
    </source>
</evidence>
<protein>
    <recommendedName>
        <fullName evidence="2">Rap-GAP domain-containing protein</fullName>
    </recommendedName>
</protein>
<dbReference type="Proteomes" id="UP000769157">
    <property type="component" value="Unassembled WGS sequence"/>
</dbReference>
<keyword evidence="1" id="KW-0343">GTPase activation</keyword>
<dbReference type="RefSeq" id="XP_046061789.1">
    <property type="nucleotide sequence ID" value="XM_046204244.1"/>
</dbReference>
<dbReference type="PANTHER" id="PTHR10063:SF0">
    <property type="entry name" value="TUBERIN"/>
    <property type="match status" value="1"/>
</dbReference>
<feature type="domain" description="Rap-GAP" evidence="2">
    <location>
        <begin position="1016"/>
        <end position="1237"/>
    </location>
</feature>
<dbReference type="PANTHER" id="PTHR10063">
    <property type="entry name" value="TUBERIN"/>
    <property type="match status" value="1"/>
</dbReference>
<dbReference type="InterPro" id="IPR018515">
    <property type="entry name" value="Tuberin-type_domain"/>
</dbReference>
<dbReference type="GO" id="GO:0032007">
    <property type="term" value="P:negative regulation of TOR signaling"/>
    <property type="evidence" value="ECO:0007669"/>
    <property type="project" value="TreeGrafter"/>
</dbReference>
<dbReference type="InterPro" id="IPR035974">
    <property type="entry name" value="Rap/Ran-GAP_sf"/>
</dbReference>
<dbReference type="GO" id="GO:0051056">
    <property type="term" value="P:regulation of small GTPase mediated signal transduction"/>
    <property type="evidence" value="ECO:0007669"/>
    <property type="project" value="InterPro"/>
</dbReference>
<gene>
    <name evidence="3" type="ORF">OGAPHI_003282</name>
</gene>
<proteinExistence type="predicted"/>
<dbReference type="Pfam" id="PF02145">
    <property type="entry name" value="Rap_GAP"/>
    <property type="match status" value="1"/>
</dbReference>
<dbReference type="GO" id="GO:0005096">
    <property type="term" value="F:GTPase activator activity"/>
    <property type="evidence" value="ECO:0007669"/>
    <property type="project" value="UniProtKB-KW"/>
</dbReference>
<sequence>MFKSISKTFRSKPTLIQPSVVGTDLINQKEVLSTLKDGSTSAKITAIRQLAHSIKTKSISSIPELWFLAKQNLDKSNPQSLRHETFNLLLICIQSSDHSVPTKMSYYKDILKYLQTDLSYCIQSLELLTDHGREIYDLLIYQPSPLGKVLKEKLNKLTSNHELQIEFLNFLAECLKFNFNLFDLSDLSTYLAKILQTAKSTPNIDVLSLHLQIIDTYISLGSVPSVSLYPIIQLIGASKNLKNIQIDHICNSMLLNLLSSPNYSLLTLVSCCEVIEKEPGSTLGCFHLIQTYLHYYNDATKTGKLVTDVLNSTKHLVLNALMVSSRSQDREIADSTISLILSMLEHGLISDRHLMSSQFWDLLSQVDGTRIDTDAFSKVLDHLRTLSRPLWRDNLVSLLEKHKQVLSPDQLDFVMETYNMELRCMTVTENWQQNCESLVSTFGKSHKVLSVLETAFYESYSIVEDPQDLKYYVQLIIDPGFWEVEDYQETLAKLLLAVDDALFQNLVSEFPQSCLFVKHLVYSLLVLCQGSRNTVKTKVLFDFLFKTAVDTLKTDHDTFLVVARLLISARPKGNYLCFKEVDNVEGLCDNLGRNTNTGAQLSDTVKWKYPEQLAYFPSQLLKTCNSKALQVSDLSDWLDLVIDVFENFVDWEVYSFVLGHFCPQMACSTLFPSIQQVSRLLRVLCNQLQLKFPWSFNPVSLSKADVQVALIRTLSSIPAYKQNLSRAEEDLLISSVISALQSWDKTGIPCLHFLNVSCYEFPGSIKRFLTPILTILQTRLSSPTTSGPILDLLFSLSELPSLLSNLTIEEYKRIFAIAFKYIEYSQDTFQQKKEYDVNFADSALDKLPSTQSFEVSQQLLLFLTTMSYRAICGWFLKLSVDHRNQMVEFITKHLTMLGLDNTKNQVYYEAINRLSYSESNLNPTFMVEPALGTEKDYQTESWITQNAILTICSHEKTDKSVVVVRRPTSTDRFEVKLSNRKSSPALGPRFLESQLFNLGNTKAVPLQMDDQTRRSIAVMDRMPVVNLEKVGVVYIGPGQTTEREILGNQFGSRQYETFVTKLGNLIRLRNCKEYYVGGLDTQNDLDGKYTVHYHSPVSHVCYHVTTMMPRCKDDDTDEGISSKKRHIGNDFVNIYWNESGESFDFHKIASQFNFVSLVIEPCEGTSLYRVKLYRKAGIPGIFSPSHFKLISEENLASYIRNVSSLCGQFCDIWTNPDWEFSWERRYKQLQMIKARAN</sequence>
<evidence type="ECO:0000313" key="3">
    <source>
        <dbReference type="EMBL" id="KAH3666833.1"/>
    </source>
</evidence>
<dbReference type="InterPro" id="IPR024584">
    <property type="entry name" value="Tuberin_N"/>
</dbReference>
<dbReference type="Gene3D" id="3.40.50.11210">
    <property type="entry name" value="Rap/Ran-GAP"/>
    <property type="match status" value="1"/>
</dbReference>
<accession>A0A9P8P6Q8</accession>
<keyword evidence="4" id="KW-1185">Reference proteome</keyword>
<dbReference type="FunFam" id="3.40.50.11210:FF:000001">
    <property type="entry name" value="Ral GTPase-activating protein subunit alpha-1 isoform 1"/>
    <property type="match status" value="1"/>
</dbReference>
<dbReference type="Pfam" id="PF03542">
    <property type="entry name" value="Tuberin"/>
    <property type="match status" value="1"/>
</dbReference>